<proteinExistence type="predicted"/>
<dbReference type="Proteomes" id="UP000054532">
    <property type="component" value="Unassembled WGS sequence"/>
</dbReference>
<gene>
    <name evidence="1" type="ORF">L914_21682</name>
</gene>
<protein>
    <submittedName>
        <fullName evidence="1">Uncharacterized protein</fullName>
    </submittedName>
</protein>
<name>W2M2N1_PHYNI</name>
<accession>W2M2N1</accession>
<organism evidence="1">
    <name type="scientific">Phytophthora nicotianae</name>
    <name type="common">Potato buckeye rot agent</name>
    <name type="synonym">Phytophthora parasitica</name>
    <dbReference type="NCBI Taxonomy" id="4792"/>
    <lineage>
        <taxon>Eukaryota</taxon>
        <taxon>Sar</taxon>
        <taxon>Stramenopiles</taxon>
        <taxon>Oomycota</taxon>
        <taxon>Peronosporomycetes</taxon>
        <taxon>Peronosporales</taxon>
        <taxon>Peronosporaceae</taxon>
        <taxon>Phytophthora</taxon>
    </lineage>
</organism>
<sequence length="69" mass="7781">MTSRPASAMSAALDAELKQQEDEETQNYFECVGDRIDTDKGTRLALIDAESGDRFKSIRAKFQRLDELP</sequence>
<evidence type="ECO:0000313" key="1">
    <source>
        <dbReference type="EMBL" id="ETM30641.1"/>
    </source>
</evidence>
<reference evidence="1" key="1">
    <citation type="submission" date="2013-11" db="EMBL/GenBank/DDBJ databases">
        <title>The Genome Sequence of Phytophthora parasitica IAC_01/95.</title>
        <authorList>
            <consortium name="The Broad Institute Genomics Platform"/>
            <person name="Russ C."/>
            <person name="Tyler B."/>
            <person name="Panabieres F."/>
            <person name="Shan W."/>
            <person name="Tripathy S."/>
            <person name="Grunwald N."/>
            <person name="Machado M."/>
            <person name="Johnson C.S."/>
            <person name="Arredondo F."/>
            <person name="Hong C."/>
            <person name="Coffey M."/>
            <person name="Young S.K."/>
            <person name="Zeng Q."/>
            <person name="Gargeya S."/>
            <person name="Fitzgerald M."/>
            <person name="Abouelleil A."/>
            <person name="Alvarado L."/>
            <person name="Chapman S.B."/>
            <person name="Gainer-Dewar J."/>
            <person name="Goldberg J."/>
            <person name="Griggs A."/>
            <person name="Gujja S."/>
            <person name="Hansen M."/>
            <person name="Howarth C."/>
            <person name="Imamovic A."/>
            <person name="Ireland A."/>
            <person name="Larimer J."/>
            <person name="McCowan C."/>
            <person name="Murphy C."/>
            <person name="Pearson M."/>
            <person name="Poon T.W."/>
            <person name="Priest M."/>
            <person name="Roberts A."/>
            <person name="Saif S."/>
            <person name="Shea T."/>
            <person name="Sykes S."/>
            <person name="Wortman J."/>
            <person name="Nusbaum C."/>
            <person name="Birren B."/>
        </authorList>
    </citation>
    <scope>NUCLEOTIDE SEQUENCE [LARGE SCALE GENOMIC DNA]</scope>
    <source>
        <strain evidence="1">IAC_01/95</strain>
    </source>
</reference>
<dbReference type="EMBL" id="KI696916">
    <property type="protein sequence ID" value="ETM30641.1"/>
    <property type="molecule type" value="Genomic_DNA"/>
</dbReference>
<dbReference type="AlphaFoldDB" id="W2M2N1"/>